<comment type="caution">
    <text evidence="6">The sequence shown here is derived from an EMBL/GenBank/DDBJ whole genome shotgun (WGS) entry which is preliminary data.</text>
</comment>
<dbReference type="Proteomes" id="UP001168098">
    <property type="component" value="Unassembled WGS sequence"/>
</dbReference>
<dbReference type="EMBL" id="JARBHA010000010">
    <property type="protein sequence ID" value="KAJ9690090.1"/>
    <property type="molecule type" value="Genomic_DNA"/>
</dbReference>
<feature type="signal peptide" evidence="4">
    <location>
        <begin position="1"/>
        <end position="23"/>
    </location>
</feature>
<name>A0AA38ZJ92_VITRO</name>
<proteinExistence type="predicted"/>
<keyword evidence="2" id="KW-0677">Repeat</keyword>
<accession>A0AA38ZJ92</accession>
<dbReference type="FunFam" id="3.30.430.20:FF:000002">
    <property type="entry name" value="Cysteine-rich receptor-like protein kinase 10"/>
    <property type="match status" value="1"/>
</dbReference>
<feature type="domain" description="Gnk2-homologous" evidence="5">
    <location>
        <begin position="26"/>
        <end position="124"/>
    </location>
</feature>
<dbReference type="PANTHER" id="PTHR32099">
    <property type="entry name" value="CYSTEINE-RICH REPEAT SECRETORY PROTEIN"/>
    <property type="match status" value="1"/>
</dbReference>
<keyword evidence="7" id="KW-1185">Reference proteome</keyword>
<dbReference type="PROSITE" id="PS51473">
    <property type="entry name" value="GNK2"/>
    <property type="match status" value="2"/>
</dbReference>
<keyword evidence="1 4" id="KW-0732">Signal</keyword>
<protein>
    <recommendedName>
        <fullName evidence="5">Gnk2-homologous domain-containing protein</fullName>
    </recommendedName>
</protein>
<feature type="domain" description="Gnk2-homologous" evidence="5">
    <location>
        <begin position="130"/>
        <end position="237"/>
    </location>
</feature>
<organism evidence="6 7">
    <name type="scientific">Vitis rotundifolia</name>
    <name type="common">Muscadine grape</name>
    <dbReference type="NCBI Taxonomy" id="103349"/>
    <lineage>
        <taxon>Eukaryota</taxon>
        <taxon>Viridiplantae</taxon>
        <taxon>Streptophyta</taxon>
        <taxon>Embryophyta</taxon>
        <taxon>Tracheophyta</taxon>
        <taxon>Spermatophyta</taxon>
        <taxon>Magnoliopsida</taxon>
        <taxon>eudicotyledons</taxon>
        <taxon>Gunneridae</taxon>
        <taxon>Pentapetalae</taxon>
        <taxon>rosids</taxon>
        <taxon>Vitales</taxon>
        <taxon>Vitaceae</taxon>
        <taxon>Viteae</taxon>
        <taxon>Vitis</taxon>
    </lineage>
</organism>
<dbReference type="Pfam" id="PF01657">
    <property type="entry name" value="Stress-antifung"/>
    <property type="match status" value="2"/>
</dbReference>
<dbReference type="InterPro" id="IPR038408">
    <property type="entry name" value="GNK2_sf"/>
</dbReference>
<dbReference type="InterPro" id="IPR002902">
    <property type="entry name" value="GNK2"/>
</dbReference>
<evidence type="ECO:0000256" key="3">
    <source>
        <dbReference type="SAM" id="MobiDB-lite"/>
    </source>
</evidence>
<dbReference type="CDD" id="cd23509">
    <property type="entry name" value="Gnk2-like"/>
    <property type="match status" value="2"/>
</dbReference>
<evidence type="ECO:0000256" key="2">
    <source>
        <dbReference type="ARBA" id="ARBA00022737"/>
    </source>
</evidence>
<evidence type="ECO:0000259" key="5">
    <source>
        <dbReference type="PROSITE" id="PS51473"/>
    </source>
</evidence>
<evidence type="ECO:0000256" key="4">
    <source>
        <dbReference type="SAM" id="SignalP"/>
    </source>
</evidence>
<gene>
    <name evidence="6" type="ORF">PVL29_012643</name>
</gene>
<dbReference type="PANTHER" id="PTHR32099:SF51">
    <property type="entry name" value="CYSTEINE-RICH RECEPTOR-LIKE PROTEIN KINASE 25 ISOFORM X1"/>
    <property type="match status" value="1"/>
</dbReference>
<evidence type="ECO:0000313" key="6">
    <source>
        <dbReference type="EMBL" id="KAJ9690090.1"/>
    </source>
</evidence>
<feature type="region of interest" description="Disordered" evidence="3">
    <location>
        <begin position="243"/>
        <end position="265"/>
    </location>
</feature>
<dbReference type="Gene3D" id="3.30.430.20">
    <property type="entry name" value="Gnk2 domain, C-X8-C-X2-C motif"/>
    <property type="match status" value="2"/>
</dbReference>
<reference evidence="6 7" key="1">
    <citation type="journal article" date="2023" name="BMC Biotechnol.">
        <title>Vitis rotundifolia cv Carlos genome sequencing.</title>
        <authorList>
            <person name="Huff M."/>
            <person name="Hulse-Kemp A."/>
            <person name="Scheffler B."/>
            <person name="Youngblood R."/>
            <person name="Simpson S."/>
            <person name="Babiker E."/>
            <person name="Staton M."/>
        </authorList>
    </citation>
    <scope>NUCLEOTIDE SEQUENCE [LARGE SCALE GENOMIC DNA]</scope>
    <source>
        <tissue evidence="6">Leaf</tissue>
    </source>
</reference>
<evidence type="ECO:0000313" key="7">
    <source>
        <dbReference type="Proteomes" id="UP001168098"/>
    </source>
</evidence>
<dbReference type="AlphaFoldDB" id="A0AA38ZJ92"/>
<sequence>MGCLGLVVFISSIQMHLLTIALGQNFLRQFCMRERGNYTNNSAYQANLDSLLSAFCNTTVDYGFYNSSAGEVKAIALCRGDLTPNTCRKCIGTSSHELRGLCPNYKEAYIYYDNCMLGYSNRSIFSINKLSPIYISAKLENFSDVNQTNQVLPKLLGNLKDEAASGSPLRKYAVGEATVGFETIYALVQCTPDLQKQQCTNCLDDLNVLIPKNFSEGKNGLTAIGPICNFRYEVYRFYQSRPDAPSSFPSPTGDAPSPAASNDTTGNGMQLNLHACFEYCRD</sequence>
<feature type="chain" id="PRO_5041424068" description="Gnk2-homologous domain-containing protein" evidence="4">
    <location>
        <begin position="24"/>
        <end position="282"/>
    </location>
</feature>
<evidence type="ECO:0000256" key="1">
    <source>
        <dbReference type="ARBA" id="ARBA00022729"/>
    </source>
</evidence>